<proteinExistence type="predicted"/>
<protein>
    <submittedName>
        <fullName evidence="10">Uncharacterized protein</fullName>
    </submittedName>
</protein>
<evidence type="ECO:0000256" key="4">
    <source>
        <dbReference type="ARBA" id="ARBA00022806"/>
    </source>
</evidence>
<dbReference type="PANTHER" id="PTHR45821:SF1">
    <property type="entry name" value="ATP-DEPENDENT HELICASE FAMILY PROTEIN-RELATED"/>
    <property type="match status" value="1"/>
</dbReference>
<organism evidence="10 11">
    <name type="scientific">Sphagnum troendelagicum</name>
    <dbReference type="NCBI Taxonomy" id="128251"/>
    <lineage>
        <taxon>Eukaryota</taxon>
        <taxon>Viridiplantae</taxon>
        <taxon>Streptophyta</taxon>
        <taxon>Embryophyta</taxon>
        <taxon>Bryophyta</taxon>
        <taxon>Sphagnophytina</taxon>
        <taxon>Sphagnopsida</taxon>
        <taxon>Sphagnales</taxon>
        <taxon>Sphagnaceae</taxon>
        <taxon>Sphagnum</taxon>
    </lineage>
</organism>
<evidence type="ECO:0000256" key="7">
    <source>
        <dbReference type="SAM" id="MobiDB-lite"/>
    </source>
</evidence>
<dbReference type="InterPro" id="IPR027417">
    <property type="entry name" value="P-loop_NTPase"/>
</dbReference>
<dbReference type="InterPro" id="IPR001650">
    <property type="entry name" value="Helicase_C-like"/>
</dbReference>
<dbReference type="PROSITE" id="PS51192">
    <property type="entry name" value="HELICASE_ATP_BIND_1"/>
    <property type="match status" value="1"/>
</dbReference>
<keyword evidence="11" id="KW-1185">Reference proteome</keyword>
<keyword evidence="5" id="KW-0067">ATP-binding</keyword>
<feature type="region of interest" description="Disordered" evidence="7">
    <location>
        <begin position="179"/>
        <end position="200"/>
    </location>
</feature>
<evidence type="ECO:0000256" key="5">
    <source>
        <dbReference type="ARBA" id="ARBA00022840"/>
    </source>
</evidence>
<evidence type="ECO:0000256" key="2">
    <source>
        <dbReference type="ARBA" id="ARBA00022741"/>
    </source>
</evidence>
<dbReference type="InterPro" id="IPR044567">
    <property type="entry name" value="CLSY/DRD1"/>
</dbReference>
<feature type="domain" description="Helicase C-terminal" evidence="9">
    <location>
        <begin position="879"/>
        <end position="1041"/>
    </location>
</feature>
<feature type="region of interest" description="Disordered" evidence="7">
    <location>
        <begin position="400"/>
        <end position="421"/>
    </location>
</feature>
<dbReference type="SMART" id="SM00487">
    <property type="entry name" value="DEXDc"/>
    <property type="match status" value="1"/>
</dbReference>
<evidence type="ECO:0000313" key="11">
    <source>
        <dbReference type="Proteomes" id="UP001497512"/>
    </source>
</evidence>
<gene>
    <name evidence="10" type="ORF">CSSPTR1EN2_LOCUS18844</name>
</gene>
<dbReference type="InterPro" id="IPR049730">
    <property type="entry name" value="SNF2/RAD54-like_C"/>
</dbReference>
<evidence type="ECO:0000259" key="9">
    <source>
        <dbReference type="PROSITE" id="PS51194"/>
    </source>
</evidence>
<keyword evidence="2" id="KW-0547">Nucleotide-binding</keyword>
<feature type="compositionally biased region" description="Basic and acidic residues" evidence="7">
    <location>
        <begin position="349"/>
        <end position="363"/>
    </location>
</feature>
<dbReference type="CDD" id="cd18793">
    <property type="entry name" value="SF2_C_SNF"/>
    <property type="match status" value="1"/>
</dbReference>
<dbReference type="Pfam" id="PF00271">
    <property type="entry name" value="Helicase_C"/>
    <property type="match status" value="1"/>
</dbReference>
<reference evidence="10" key="1">
    <citation type="submission" date="2024-02" db="EMBL/GenBank/DDBJ databases">
        <authorList>
            <consortium name="ELIXIR-Norway"/>
            <consortium name="Elixir Norway"/>
        </authorList>
    </citation>
    <scope>NUCLEOTIDE SEQUENCE</scope>
</reference>
<dbReference type="PANTHER" id="PTHR45821">
    <property type="entry name" value="SNF2 DOMAIN-CONTAINING PROTEIN CLASSY 2-RELATED"/>
    <property type="match status" value="1"/>
</dbReference>
<dbReference type="Gene3D" id="3.40.50.10810">
    <property type="entry name" value="Tandem AAA-ATPase domain"/>
    <property type="match status" value="1"/>
</dbReference>
<name>A0ABP0UR35_9BRYO</name>
<feature type="region of interest" description="Disordered" evidence="7">
    <location>
        <begin position="346"/>
        <end position="387"/>
    </location>
</feature>
<keyword evidence="4" id="KW-0347">Helicase</keyword>
<dbReference type="InterPro" id="IPR014001">
    <property type="entry name" value="Helicase_ATP-bd"/>
</dbReference>
<evidence type="ECO:0000256" key="3">
    <source>
        <dbReference type="ARBA" id="ARBA00022801"/>
    </source>
</evidence>
<keyword evidence="6" id="KW-0539">Nucleus</keyword>
<keyword evidence="3" id="KW-0378">Hydrolase</keyword>
<dbReference type="SUPFAM" id="SSF52540">
    <property type="entry name" value="P-loop containing nucleoside triphosphate hydrolases"/>
    <property type="match status" value="2"/>
</dbReference>
<sequence>GITSTSGEFEEDLVLEHWDAATSDVLSSDDMSSAASKFENRKAAKLFRAASCRLSIEKSPRFPEEAAESIQLQSCFDSDVTEERLSDSERPGVPGNRIERFDSPGSFKSSTISSRDLNRFNMISRAAVCAQEALAKKAWVVPVHKHRGKSVGSSCDLRTRGTSHIMQLNSSAAALSAADREATPVSSSAATARKHPARSRAKRLYEIDSQLETARRKKSASRRKSNKLCHRELTRSKSQSADYSYLETASLAADPVQMKSEAMSKSETWVSHKQLETTAAAAAVKTTNPNSSNALPRLLPEQNNLGRKQQEQQLLVHNRRSSYLQSSCKGEEEEDLVTMPEELNGVVKESPRSPGKDGVEHIKSVTPRKPRKQKVDDSEDMEVEDTPKVKKATKLTYLEVESEGPDYELEENSASDSEDANEIVDPLADYWREFAIMACKEKPEPVLDETPNGHCIHTLVIMPDLGRTCTQCGLVTERIEHMSFIYHAPRYLRNPSSKGRKAQDPYCGIPDGEELQESLLTMSGLEVHPSLEDRMHPHQLEGFKFLSRNLVEEDGGGCMLAFAPGTGKSFLVISFIQSFLVQMPDAKPLIVAPKGMLLPWVREFKKWEVQEITTFNLYEAQSCVDSQLSMLQKWQRQERSVLLVGYSQFVNMTGEVGRLLTEGPGLLILDEGHLARTKDTKILKSLMQVRTKRRVLLSGTPFNNNFDEFYNTLELVRPGFMQRASALLSPVVNALEPFWSETVAAGSIPSPTKKSGNAGRQAFKDVIVERIESGTPAGILTALKQLRILIAPFVAWHKGQILETLPGISDFTIMLHLTPAQKHSLALAEKHDIRDNLQKGPAAIYVHPILEQVGEKKRSQDDLRLQENVNVKDGAKLRWVTDLMALCDAAGEKLLIFSEYLYSLALIENVIAHRMGWGKGLQILRIDGKTHLLEREKIVKSFNEGQDARVLCASIKACGEGISLVGASRVVLLEVPWNPAVARQAISRAFRIGQKKKVVVYRLIAADTQEEKNMHESSTRKEWLSRLLFDQSIGNSHTSILWDVTGKCSDRFLDQGPLMEGVRNVLEREF</sequence>
<feature type="domain" description="Helicase ATP-binding" evidence="8">
    <location>
        <begin position="549"/>
        <end position="719"/>
    </location>
</feature>
<dbReference type="InterPro" id="IPR038718">
    <property type="entry name" value="SNF2-like_sf"/>
</dbReference>
<feature type="region of interest" description="Disordered" evidence="7">
    <location>
        <begin position="83"/>
        <end position="110"/>
    </location>
</feature>
<dbReference type="SMART" id="SM00490">
    <property type="entry name" value="HELICc"/>
    <property type="match status" value="1"/>
</dbReference>
<dbReference type="EMBL" id="OZ019898">
    <property type="protein sequence ID" value="CAK9228200.1"/>
    <property type="molecule type" value="Genomic_DNA"/>
</dbReference>
<evidence type="ECO:0000256" key="1">
    <source>
        <dbReference type="ARBA" id="ARBA00004123"/>
    </source>
</evidence>
<dbReference type="Proteomes" id="UP001497512">
    <property type="component" value="Chromosome 6"/>
</dbReference>
<comment type="subcellular location">
    <subcellularLocation>
        <location evidence="1">Nucleus</location>
    </subcellularLocation>
</comment>
<dbReference type="Gene3D" id="3.40.50.300">
    <property type="entry name" value="P-loop containing nucleotide triphosphate hydrolases"/>
    <property type="match status" value="1"/>
</dbReference>
<dbReference type="PROSITE" id="PS51194">
    <property type="entry name" value="HELICASE_CTER"/>
    <property type="match status" value="1"/>
</dbReference>
<accession>A0ABP0UR35</accession>
<dbReference type="InterPro" id="IPR000330">
    <property type="entry name" value="SNF2_N"/>
</dbReference>
<evidence type="ECO:0000259" key="8">
    <source>
        <dbReference type="PROSITE" id="PS51192"/>
    </source>
</evidence>
<evidence type="ECO:0000313" key="10">
    <source>
        <dbReference type="EMBL" id="CAK9228200.1"/>
    </source>
</evidence>
<evidence type="ECO:0000256" key="6">
    <source>
        <dbReference type="ARBA" id="ARBA00023242"/>
    </source>
</evidence>
<dbReference type="Pfam" id="PF00176">
    <property type="entry name" value="SNF2-rel_dom"/>
    <property type="match status" value="1"/>
</dbReference>
<feature type="non-terminal residue" evidence="10">
    <location>
        <position position="1070"/>
    </location>
</feature>